<dbReference type="RefSeq" id="WP_229792859.1">
    <property type="nucleotide sequence ID" value="NZ_BMXT01000002.1"/>
</dbReference>
<proteinExistence type="predicted"/>
<gene>
    <name evidence="2" type="ORF">GCM10008098_21200</name>
</gene>
<dbReference type="Gene3D" id="3.30.750.24">
    <property type="entry name" value="STAS domain"/>
    <property type="match status" value="1"/>
</dbReference>
<protein>
    <recommendedName>
        <fullName evidence="1">STAS domain-containing protein</fullName>
    </recommendedName>
</protein>
<feature type="domain" description="STAS" evidence="1">
    <location>
        <begin position="19"/>
        <end position="102"/>
    </location>
</feature>
<comment type="caution">
    <text evidence="2">The sequence shown here is derived from an EMBL/GenBank/DDBJ whole genome shotgun (WGS) entry which is preliminary data.</text>
</comment>
<dbReference type="PROSITE" id="PS50801">
    <property type="entry name" value="STAS"/>
    <property type="match status" value="1"/>
</dbReference>
<evidence type="ECO:0000313" key="2">
    <source>
        <dbReference type="EMBL" id="GGY27879.1"/>
    </source>
</evidence>
<dbReference type="InterPro" id="IPR002645">
    <property type="entry name" value="STAS_dom"/>
</dbReference>
<dbReference type="InterPro" id="IPR058548">
    <property type="entry name" value="MlaB-like_STAS"/>
</dbReference>
<keyword evidence="3" id="KW-1185">Reference proteome</keyword>
<dbReference type="Proteomes" id="UP000621898">
    <property type="component" value="Unassembled WGS sequence"/>
</dbReference>
<dbReference type="EMBL" id="BMXT01000002">
    <property type="protein sequence ID" value="GGY27879.1"/>
    <property type="molecule type" value="Genomic_DNA"/>
</dbReference>
<sequence>MTSAVEPRFQLDTGTPGTLGVSGVLSFDTAAMALRAIQSALALGSVARLDLAGVSHSDSAGLACVLAVMADADRRGQALQVVRMPAGMQVLAQVCEVEPLIA</sequence>
<name>A0ABQ2ZWP2_9GAMM</name>
<evidence type="ECO:0000313" key="3">
    <source>
        <dbReference type="Proteomes" id="UP000621898"/>
    </source>
</evidence>
<evidence type="ECO:0000259" key="1">
    <source>
        <dbReference type="PROSITE" id="PS50801"/>
    </source>
</evidence>
<dbReference type="SUPFAM" id="SSF52091">
    <property type="entry name" value="SpoIIaa-like"/>
    <property type="match status" value="1"/>
</dbReference>
<dbReference type="Pfam" id="PF13466">
    <property type="entry name" value="STAS_2"/>
    <property type="match status" value="1"/>
</dbReference>
<accession>A0ABQ2ZWP2</accession>
<reference evidence="3" key="1">
    <citation type="journal article" date="2019" name="Int. J. Syst. Evol. Microbiol.">
        <title>The Global Catalogue of Microorganisms (GCM) 10K type strain sequencing project: providing services to taxonomists for standard genome sequencing and annotation.</title>
        <authorList>
            <consortium name="The Broad Institute Genomics Platform"/>
            <consortium name="The Broad Institute Genome Sequencing Center for Infectious Disease"/>
            <person name="Wu L."/>
            <person name="Ma J."/>
        </authorList>
    </citation>
    <scope>NUCLEOTIDE SEQUENCE [LARGE SCALE GENOMIC DNA]</scope>
    <source>
        <strain evidence="3">KCTC 22232</strain>
    </source>
</reference>
<dbReference type="InterPro" id="IPR036513">
    <property type="entry name" value="STAS_dom_sf"/>
</dbReference>
<organism evidence="2 3">
    <name type="scientific">Rhodanobacter panaciterrae</name>
    <dbReference type="NCBI Taxonomy" id="490572"/>
    <lineage>
        <taxon>Bacteria</taxon>
        <taxon>Pseudomonadati</taxon>
        <taxon>Pseudomonadota</taxon>
        <taxon>Gammaproteobacteria</taxon>
        <taxon>Lysobacterales</taxon>
        <taxon>Rhodanobacteraceae</taxon>
        <taxon>Rhodanobacter</taxon>
    </lineage>
</organism>